<dbReference type="PRINTS" id="PR00038">
    <property type="entry name" value="HTHLUXR"/>
</dbReference>
<feature type="domain" description="Response regulatory" evidence="6">
    <location>
        <begin position="1"/>
        <end position="110"/>
    </location>
</feature>
<evidence type="ECO:0000256" key="3">
    <source>
        <dbReference type="ARBA" id="ARBA00023163"/>
    </source>
</evidence>
<dbReference type="Pfam" id="PF00196">
    <property type="entry name" value="GerE"/>
    <property type="match status" value="1"/>
</dbReference>
<feature type="modified residue" description="4-aspartylphosphate" evidence="4">
    <location>
        <position position="46"/>
    </location>
</feature>
<dbReference type="InterPro" id="IPR016032">
    <property type="entry name" value="Sig_transdc_resp-reg_C-effctor"/>
</dbReference>
<dbReference type="PROSITE" id="PS50043">
    <property type="entry name" value="HTH_LUXR_2"/>
    <property type="match status" value="1"/>
</dbReference>
<evidence type="ECO:0000313" key="8">
    <source>
        <dbReference type="Proteomes" id="UP001595956"/>
    </source>
</evidence>
<dbReference type="Gene3D" id="1.10.10.10">
    <property type="entry name" value="Winged helix-like DNA-binding domain superfamily/Winged helix DNA-binding domain"/>
    <property type="match status" value="1"/>
</dbReference>
<feature type="domain" description="HTH luxR-type" evidence="5">
    <location>
        <begin position="121"/>
        <end position="186"/>
    </location>
</feature>
<dbReference type="Gene3D" id="3.40.50.2300">
    <property type="match status" value="1"/>
</dbReference>
<reference evidence="8" key="1">
    <citation type="journal article" date="2019" name="Int. J. Syst. Evol. Microbiol.">
        <title>The Global Catalogue of Microorganisms (GCM) 10K type strain sequencing project: providing services to taxonomists for standard genome sequencing and annotation.</title>
        <authorList>
            <consortium name="The Broad Institute Genomics Platform"/>
            <consortium name="The Broad Institute Genome Sequencing Center for Infectious Disease"/>
            <person name="Wu L."/>
            <person name="Ma J."/>
        </authorList>
    </citation>
    <scope>NUCLEOTIDE SEQUENCE [LARGE SCALE GENOMIC DNA]</scope>
    <source>
        <strain evidence="8">KACC 13778</strain>
    </source>
</reference>
<dbReference type="RefSeq" id="WP_345176118.1">
    <property type="nucleotide sequence ID" value="NZ_BAABFQ010000005.1"/>
</dbReference>
<keyword evidence="1" id="KW-0805">Transcription regulation</keyword>
<proteinExistence type="predicted"/>
<dbReference type="PANTHER" id="PTHR44688:SF16">
    <property type="entry name" value="DNA-BINDING TRANSCRIPTIONAL ACTIVATOR DEVR_DOSR"/>
    <property type="match status" value="1"/>
</dbReference>
<keyword evidence="8" id="KW-1185">Reference proteome</keyword>
<dbReference type="InterPro" id="IPR011006">
    <property type="entry name" value="CheY-like_superfamily"/>
</dbReference>
<dbReference type="InterPro" id="IPR036388">
    <property type="entry name" value="WH-like_DNA-bd_sf"/>
</dbReference>
<dbReference type="SUPFAM" id="SSF52172">
    <property type="entry name" value="CheY-like"/>
    <property type="match status" value="1"/>
</dbReference>
<keyword evidence="2" id="KW-0238">DNA-binding</keyword>
<gene>
    <name evidence="7" type="ORF">ACFPKY_16820</name>
</gene>
<evidence type="ECO:0000256" key="1">
    <source>
        <dbReference type="ARBA" id="ARBA00023015"/>
    </source>
</evidence>
<dbReference type="EMBL" id="JBHSMD010000006">
    <property type="protein sequence ID" value="MFC5494778.1"/>
    <property type="molecule type" value="Genomic_DNA"/>
</dbReference>
<sequence>MSVRPPRVGIVSSQVVLGKGLAAMLAEHPERAVLADADQADVVLYDVLGVHRHNGADLERLVRETSSVILAVSRDLRPDLRARAMARGAHGWISMSVDSAQLVEAVEAAVDGHALPGREDRIGHAVGLTEREVEVLALITLGMSNQEIADRLFLSINSVKTYVRTAYAKIGARSRSHAVAWCLHHGFAPPEL</sequence>
<dbReference type="PANTHER" id="PTHR44688">
    <property type="entry name" value="DNA-BINDING TRANSCRIPTIONAL ACTIVATOR DEVR_DOSR"/>
    <property type="match status" value="1"/>
</dbReference>
<name>A0ABW0N4N5_9ACTN</name>
<dbReference type="InterPro" id="IPR001789">
    <property type="entry name" value="Sig_transdc_resp-reg_receiver"/>
</dbReference>
<evidence type="ECO:0000313" key="7">
    <source>
        <dbReference type="EMBL" id="MFC5494778.1"/>
    </source>
</evidence>
<evidence type="ECO:0000259" key="6">
    <source>
        <dbReference type="PROSITE" id="PS50110"/>
    </source>
</evidence>
<evidence type="ECO:0000256" key="4">
    <source>
        <dbReference type="PROSITE-ProRule" id="PRU00169"/>
    </source>
</evidence>
<dbReference type="SUPFAM" id="SSF46894">
    <property type="entry name" value="C-terminal effector domain of the bipartite response regulators"/>
    <property type="match status" value="1"/>
</dbReference>
<keyword evidence="4" id="KW-0597">Phosphoprotein</keyword>
<comment type="caution">
    <text evidence="7">The sequence shown here is derived from an EMBL/GenBank/DDBJ whole genome shotgun (WGS) entry which is preliminary data.</text>
</comment>
<evidence type="ECO:0000259" key="5">
    <source>
        <dbReference type="PROSITE" id="PS50043"/>
    </source>
</evidence>
<evidence type="ECO:0000256" key="2">
    <source>
        <dbReference type="ARBA" id="ARBA00023125"/>
    </source>
</evidence>
<dbReference type="Proteomes" id="UP001595956">
    <property type="component" value="Unassembled WGS sequence"/>
</dbReference>
<dbReference type="PROSITE" id="PS50110">
    <property type="entry name" value="RESPONSE_REGULATORY"/>
    <property type="match status" value="1"/>
</dbReference>
<dbReference type="InterPro" id="IPR000792">
    <property type="entry name" value="Tscrpt_reg_LuxR_C"/>
</dbReference>
<organism evidence="7 8">
    <name type="scientific">Nocardioides caricicola</name>
    <dbReference type="NCBI Taxonomy" id="634770"/>
    <lineage>
        <taxon>Bacteria</taxon>
        <taxon>Bacillati</taxon>
        <taxon>Actinomycetota</taxon>
        <taxon>Actinomycetes</taxon>
        <taxon>Propionibacteriales</taxon>
        <taxon>Nocardioidaceae</taxon>
        <taxon>Nocardioides</taxon>
    </lineage>
</organism>
<dbReference type="SMART" id="SM00421">
    <property type="entry name" value="HTH_LUXR"/>
    <property type="match status" value="1"/>
</dbReference>
<protein>
    <submittedName>
        <fullName evidence="7">LuxR C-terminal-related transcriptional regulator</fullName>
    </submittedName>
</protein>
<accession>A0ABW0N4N5</accession>
<keyword evidence="3" id="KW-0804">Transcription</keyword>
<dbReference type="CDD" id="cd06170">
    <property type="entry name" value="LuxR_C_like"/>
    <property type="match status" value="1"/>
</dbReference>